<evidence type="ECO:0000313" key="2">
    <source>
        <dbReference type="Proteomes" id="UP000694925"/>
    </source>
</evidence>
<feature type="signal peptide" evidence="1">
    <location>
        <begin position="1"/>
        <end position="19"/>
    </location>
</feature>
<dbReference type="Proteomes" id="UP000694925">
    <property type="component" value="Unplaced"/>
</dbReference>
<name>A0AAJ7J0Q5_9HYME</name>
<evidence type="ECO:0000256" key="1">
    <source>
        <dbReference type="SAM" id="SignalP"/>
    </source>
</evidence>
<evidence type="ECO:0000313" key="3">
    <source>
        <dbReference type="RefSeq" id="XP_017881260.1"/>
    </source>
</evidence>
<protein>
    <submittedName>
        <fullName evidence="3">Uncharacterized protein LOC108625629</fullName>
    </submittedName>
</protein>
<accession>A0AAJ7J0Q5</accession>
<dbReference type="GeneID" id="108625629"/>
<reference evidence="3" key="1">
    <citation type="submission" date="2025-08" db="UniProtKB">
        <authorList>
            <consortium name="RefSeq"/>
        </authorList>
    </citation>
    <scope>IDENTIFICATION</scope>
    <source>
        <tissue evidence="3">Whole body</tissue>
    </source>
</reference>
<dbReference type="RefSeq" id="XP_017881260.1">
    <property type="nucleotide sequence ID" value="XM_018025771.2"/>
</dbReference>
<proteinExistence type="predicted"/>
<dbReference type="AlphaFoldDB" id="A0AAJ7J0Q5"/>
<gene>
    <name evidence="3" type="primary">LOC108625629</name>
</gene>
<organism evidence="2 3">
    <name type="scientific">Ceratina calcarata</name>
    <dbReference type="NCBI Taxonomy" id="156304"/>
    <lineage>
        <taxon>Eukaryota</taxon>
        <taxon>Metazoa</taxon>
        <taxon>Ecdysozoa</taxon>
        <taxon>Arthropoda</taxon>
        <taxon>Hexapoda</taxon>
        <taxon>Insecta</taxon>
        <taxon>Pterygota</taxon>
        <taxon>Neoptera</taxon>
        <taxon>Endopterygota</taxon>
        <taxon>Hymenoptera</taxon>
        <taxon>Apocrita</taxon>
        <taxon>Aculeata</taxon>
        <taxon>Apoidea</taxon>
        <taxon>Anthophila</taxon>
        <taxon>Apidae</taxon>
        <taxon>Ceratina</taxon>
        <taxon>Zadontomerus</taxon>
    </lineage>
</organism>
<keyword evidence="1" id="KW-0732">Signal</keyword>
<keyword evidence="2" id="KW-1185">Reference proteome</keyword>
<dbReference type="KEGG" id="ccal:108625629"/>
<feature type="chain" id="PRO_5042485763" evidence="1">
    <location>
        <begin position="20"/>
        <end position="131"/>
    </location>
</feature>
<sequence>MKLLLLAALLTVLDSFVDSAVVRSEEFSEQLQKIVNMHPDNVRTQRSTENDERPVRNCDENNPCGWMSYYSPTRRVHNDFMANTCKCPDETYKCVRSGESISTRAYVYHCRQNTTADDIEGETSEDTDYVS</sequence>